<gene>
    <name evidence="1" type="ORF">RUM44_000165</name>
</gene>
<evidence type="ECO:0000313" key="2">
    <source>
        <dbReference type="Proteomes" id="UP001359485"/>
    </source>
</evidence>
<protein>
    <submittedName>
        <fullName evidence="1">Uncharacterized protein</fullName>
    </submittedName>
</protein>
<accession>A0ABR1B4P3</accession>
<organism evidence="1 2">
    <name type="scientific">Polyplax serrata</name>
    <name type="common">Common mouse louse</name>
    <dbReference type="NCBI Taxonomy" id="468196"/>
    <lineage>
        <taxon>Eukaryota</taxon>
        <taxon>Metazoa</taxon>
        <taxon>Ecdysozoa</taxon>
        <taxon>Arthropoda</taxon>
        <taxon>Hexapoda</taxon>
        <taxon>Insecta</taxon>
        <taxon>Pterygota</taxon>
        <taxon>Neoptera</taxon>
        <taxon>Paraneoptera</taxon>
        <taxon>Psocodea</taxon>
        <taxon>Troctomorpha</taxon>
        <taxon>Phthiraptera</taxon>
        <taxon>Anoplura</taxon>
        <taxon>Polyplacidae</taxon>
        <taxon>Polyplax</taxon>
    </lineage>
</organism>
<proteinExistence type="predicted"/>
<evidence type="ECO:0000313" key="1">
    <source>
        <dbReference type="EMBL" id="KAK6634918.1"/>
    </source>
</evidence>
<reference evidence="1 2" key="1">
    <citation type="submission" date="2023-09" db="EMBL/GenBank/DDBJ databases">
        <title>Genomes of two closely related lineages of the louse Polyplax serrata with different host specificities.</title>
        <authorList>
            <person name="Martinu J."/>
            <person name="Tarabai H."/>
            <person name="Stefka J."/>
            <person name="Hypsa V."/>
        </authorList>
    </citation>
    <scope>NUCLEOTIDE SEQUENCE [LARGE SCALE GENOMIC DNA]</scope>
    <source>
        <strain evidence="1">98ZLc_SE</strain>
    </source>
</reference>
<dbReference type="Proteomes" id="UP001359485">
    <property type="component" value="Unassembled WGS sequence"/>
</dbReference>
<name>A0ABR1B4P3_POLSC</name>
<dbReference type="EMBL" id="JAWJWF010000003">
    <property type="protein sequence ID" value="KAK6634918.1"/>
    <property type="molecule type" value="Genomic_DNA"/>
</dbReference>
<comment type="caution">
    <text evidence="1">The sequence shown here is derived from an EMBL/GenBank/DDBJ whole genome shotgun (WGS) entry which is preliminary data.</text>
</comment>
<sequence>MSFGFRFGRVPMRGTQHLFQSISEDFSTLSQLHFEEKSLENAYIKSNSRHPESNAASQMWWVPVLENRGHPRAPLDLNMFNGYAPKSVETVQTVRWISEQENQVRVVDG</sequence>
<keyword evidence="2" id="KW-1185">Reference proteome</keyword>